<dbReference type="PANTHER" id="PTHR43581:SF2">
    <property type="entry name" value="EXCINUCLEASE ATPASE SUBUNIT"/>
    <property type="match status" value="1"/>
</dbReference>
<dbReference type="OrthoDB" id="3322489at2"/>
<dbReference type="EMBL" id="FRDA01000010">
    <property type="protein sequence ID" value="SHN15113.1"/>
    <property type="molecule type" value="Genomic_DNA"/>
</dbReference>
<name>A0A1M7PER6_9PSED</name>
<dbReference type="STRING" id="1190415.SAMN05216593_1102"/>
<dbReference type="Gene3D" id="3.40.50.300">
    <property type="entry name" value="P-loop containing nucleotide triphosphate hydrolases"/>
    <property type="match status" value="2"/>
</dbReference>
<feature type="region of interest" description="Disordered" evidence="1">
    <location>
        <begin position="505"/>
        <end position="526"/>
    </location>
</feature>
<organism evidence="3 4">
    <name type="scientific">Pseudomonas asturiensis</name>
    <dbReference type="NCBI Taxonomy" id="1190415"/>
    <lineage>
        <taxon>Bacteria</taxon>
        <taxon>Pseudomonadati</taxon>
        <taxon>Pseudomonadota</taxon>
        <taxon>Gammaproteobacteria</taxon>
        <taxon>Pseudomonadales</taxon>
        <taxon>Pseudomonadaceae</taxon>
        <taxon>Pseudomonas</taxon>
    </lineage>
</organism>
<evidence type="ECO:0000256" key="1">
    <source>
        <dbReference type="SAM" id="MobiDB-lite"/>
    </source>
</evidence>
<dbReference type="SUPFAM" id="SSF52540">
    <property type="entry name" value="P-loop containing nucleoside triphosphate hydrolases"/>
    <property type="match status" value="1"/>
</dbReference>
<dbReference type="PANTHER" id="PTHR43581">
    <property type="entry name" value="ATP/GTP PHOSPHATASE"/>
    <property type="match status" value="1"/>
</dbReference>
<dbReference type="Pfam" id="PF13175">
    <property type="entry name" value="AAA_15"/>
    <property type="match status" value="2"/>
</dbReference>
<dbReference type="AlphaFoldDB" id="A0A1M7PER6"/>
<protein>
    <submittedName>
        <fullName evidence="3">AAA ATPase domain-containing protein</fullName>
    </submittedName>
</protein>
<dbReference type="Proteomes" id="UP000183983">
    <property type="component" value="Unassembled WGS sequence"/>
</dbReference>
<accession>A0A1M7PER6</accession>
<reference evidence="3 4" key="1">
    <citation type="submission" date="2016-11" db="EMBL/GenBank/DDBJ databases">
        <authorList>
            <person name="Jaros S."/>
            <person name="Januszkiewicz K."/>
            <person name="Wedrychowicz H."/>
        </authorList>
    </citation>
    <scope>NUCLEOTIDE SEQUENCE [LARGE SCALE GENOMIC DNA]</scope>
    <source>
        <strain evidence="3 4">LMG 26898</strain>
    </source>
</reference>
<proteinExistence type="predicted"/>
<gene>
    <name evidence="3" type="ORF">SAMN05216593_1102</name>
</gene>
<dbReference type="InterPro" id="IPR027417">
    <property type="entry name" value="P-loop_NTPase"/>
</dbReference>
<evidence type="ECO:0000259" key="2">
    <source>
        <dbReference type="Pfam" id="PF13175"/>
    </source>
</evidence>
<evidence type="ECO:0000313" key="3">
    <source>
        <dbReference type="EMBL" id="SHN15113.1"/>
    </source>
</evidence>
<sequence>MDSGRLRALTIERFKSIYDKTRVEFGQLTIFLGRNNSGKSTISQVLLLLKQTLELARVETVLNIDGYVSAINLRELISGWPETPEDVDGPFFSIEWSSHVDIDKALDISGWPDLPTLMDKASLPWLAESRGTSVELYCKLDLQYCELNGKIALNRLALTSSLNSDFDDSSSVCARVEIDRGEDGRYQCHWDGVPYKKIEVDMHHFIPSISIDRRNIGPRNRQRSLANAFNVLFSQPLDSLESMLKGFSYLSSTRGLPLSIYSPNSSGGEDIGMSGEFAAQLLYTHKEEPVHYFFPDFDDVNVPFAPKEKSLAVAINEVLEGLGIDTPLSIHEIEKVGFRLMFGKATFSHVGRGLTYLLPIVQLGLFSDPMRFKHGADVLVSAQNRLCAFEEPESHLHPKVQGRLATWFVSLARANRQVIVETHSDHMVRRLRKLLAQAKPGSDIEKWLSANIRIVSVNQVDGKTSIESGLIKKDGSVEVWPTDFMDAAVNAEQEIYYAALDKEEEASQATDLRVEHMDKDEPDAIN</sequence>
<dbReference type="InterPro" id="IPR051396">
    <property type="entry name" value="Bact_Antivir_Def_Nuclease"/>
</dbReference>
<dbReference type="InterPro" id="IPR041685">
    <property type="entry name" value="AAA_GajA/Old/RecF-like"/>
</dbReference>
<feature type="domain" description="Endonuclease GajA/Old nuclease/RecF-like AAA" evidence="2">
    <location>
        <begin position="383"/>
        <end position="428"/>
    </location>
</feature>
<evidence type="ECO:0000313" key="4">
    <source>
        <dbReference type="Proteomes" id="UP000183983"/>
    </source>
</evidence>
<feature type="domain" description="Endonuclease GajA/Old nuclease/RecF-like AAA" evidence="2">
    <location>
        <begin position="6"/>
        <end position="53"/>
    </location>
</feature>
<dbReference type="RefSeq" id="WP_073168955.1">
    <property type="nucleotide sequence ID" value="NZ_FRDA01000010.1"/>
</dbReference>